<keyword evidence="5 6" id="KW-0472">Membrane</keyword>
<evidence type="ECO:0000256" key="4">
    <source>
        <dbReference type="ARBA" id="ARBA00022989"/>
    </source>
</evidence>
<proteinExistence type="predicted"/>
<feature type="domain" description="EamA" evidence="7">
    <location>
        <begin position="3"/>
        <end position="133"/>
    </location>
</feature>
<dbReference type="PANTHER" id="PTHR42920:SF14">
    <property type="entry name" value="TRANSPORTER, DRUG_METABOLITE EXPORTER FAMILY"/>
    <property type="match status" value="1"/>
</dbReference>
<evidence type="ECO:0000256" key="2">
    <source>
        <dbReference type="ARBA" id="ARBA00022475"/>
    </source>
</evidence>
<feature type="transmembrane region" description="Helical" evidence="6">
    <location>
        <begin position="180"/>
        <end position="202"/>
    </location>
</feature>
<dbReference type="EMBL" id="LSTO01000001">
    <property type="protein sequence ID" value="OWW22898.1"/>
    <property type="molecule type" value="Genomic_DNA"/>
</dbReference>
<dbReference type="InterPro" id="IPR051258">
    <property type="entry name" value="Diverse_Substrate_Transporter"/>
</dbReference>
<dbReference type="InterPro" id="IPR000620">
    <property type="entry name" value="EamA_dom"/>
</dbReference>
<dbReference type="PANTHER" id="PTHR42920">
    <property type="entry name" value="OS03G0707200 PROTEIN-RELATED"/>
    <property type="match status" value="1"/>
</dbReference>
<feature type="transmembrane region" description="Helical" evidence="6">
    <location>
        <begin position="116"/>
        <end position="133"/>
    </location>
</feature>
<dbReference type="InterPro" id="IPR037185">
    <property type="entry name" value="EmrE-like"/>
</dbReference>
<comment type="caution">
    <text evidence="8">The sequence shown here is derived from an EMBL/GenBank/DDBJ whole genome shotgun (WGS) entry which is preliminary data.</text>
</comment>
<keyword evidence="3 6" id="KW-0812">Transmembrane</keyword>
<name>A0A254TT39_9BURK</name>
<evidence type="ECO:0000313" key="9">
    <source>
        <dbReference type="Proteomes" id="UP000197535"/>
    </source>
</evidence>
<dbReference type="Pfam" id="PF00892">
    <property type="entry name" value="EamA"/>
    <property type="match status" value="2"/>
</dbReference>
<feature type="transmembrane region" description="Helical" evidence="6">
    <location>
        <begin position="240"/>
        <end position="260"/>
    </location>
</feature>
<keyword evidence="9" id="KW-1185">Reference proteome</keyword>
<reference evidence="8 9" key="1">
    <citation type="submission" date="2016-02" db="EMBL/GenBank/DDBJ databases">
        <authorList>
            <person name="Wen L."/>
            <person name="He K."/>
            <person name="Yang H."/>
        </authorList>
    </citation>
    <scope>NUCLEOTIDE SEQUENCE [LARGE SCALE GENOMIC DNA]</scope>
    <source>
        <strain evidence="8 9">TSA40</strain>
    </source>
</reference>
<dbReference type="Proteomes" id="UP000197535">
    <property type="component" value="Unassembled WGS sequence"/>
</dbReference>
<accession>A0A254TT39</accession>
<protein>
    <recommendedName>
        <fullName evidence="7">EamA domain-containing protein</fullName>
    </recommendedName>
</protein>
<sequence>MACLILAAVSWGCSFPVGKAAMLVVDAYFLTAIRYGVAAAVLLAALLYVEGAGALRCDGRPLLVAVLGVVGIGGGVLMMFVGLHHTQAEHAAVIVATQPLVAAVLAWLVRKQRPGTSTLFAIGLAFTGVALVVTRGDPSSLAGSGTAGGDLLVLGAALCWVTYTLCAAAFPSWSALRFTALTASAGALFVFAATAAATRVGAAAVPTSAQLLSVVWQILFVTFGAAQLGTLCWNIGIRRVGAGGVLFINFVPITAFIIGVVRGYRFNWAEVLGAALVILALLASRIGTANQQGDTG</sequence>
<organism evidence="8 9">
    <name type="scientific">Noviherbaspirillum denitrificans</name>
    <dbReference type="NCBI Taxonomy" id="1968433"/>
    <lineage>
        <taxon>Bacteria</taxon>
        <taxon>Pseudomonadati</taxon>
        <taxon>Pseudomonadota</taxon>
        <taxon>Betaproteobacteria</taxon>
        <taxon>Burkholderiales</taxon>
        <taxon>Oxalobacteraceae</taxon>
        <taxon>Noviherbaspirillum</taxon>
    </lineage>
</organism>
<feature type="transmembrane region" description="Helical" evidence="6">
    <location>
        <begin position="214"/>
        <end position="233"/>
    </location>
</feature>
<evidence type="ECO:0000256" key="1">
    <source>
        <dbReference type="ARBA" id="ARBA00004651"/>
    </source>
</evidence>
<feature type="transmembrane region" description="Helical" evidence="6">
    <location>
        <begin position="90"/>
        <end position="109"/>
    </location>
</feature>
<gene>
    <name evidence="8" type="ORF">AYR66_15920</name>
</gene>
<feature type="transmembrane region" description="Helical" evidence="6">
    <location>
        <begin position="30"/>
        <end position="49"/>
    </location>
</feature>
<evidence type="ECO:0000256" key="6">
    <source>
        <dbReference type="SAM" id="Phobius"/>
    </source>
</evidence>
<feature type="transmembrane region" description="Helical" evidence="6">
    <location>
        <begin position="266"/>
        <end position="283"/>
    </location>
</feature>
<keyword evidence="4 6" id="KW-1133">Transmembrane helix</keyword>
<evidence type="ECO:0000256" key="5">
    <source>
        <dbReference type="ARBA" id="ARBA00023136"/>
    </source>
</evidence>
<dbReference type="GO" id="GO:0005886">
    <property type="term" value="C:plasma membrane"/>
    <property type="evidence" value="ECO:0007669"/>
    <property type="project" value="UniProtKB-SubCell"/>
</dbReference>
<feature type="transmembrane region" description="Helical" evidence="6">
    <location>
        <begin position="61"/>
        <end position="84"/>
    </location>
</feature>
<dbReference type="AlphaFoldDB" id="A0A254TT39"/>
<comment type="subcellular location">
    <subcellularLocation>
        <location evidence="1">Cell membrane</location>
        <topology evidence="1">Multi-pass membrane protein</topology>
    </subcellularLocation>
</comment>
<feature type="transmembrane region" description="Helical" evidence="6">
    <location>
        <begin position="153"/>
        <end position="173"/>
    </location>
</feature>
<keyword evidence="2" id="KW-1003">Cell membrane</keyword>
<dbReference type="SUPFAM" id="SSF103481">
    <property type="entry name" value="Multidrug resistance efflux transporter EmrE"/>
    <property type="match status" value="1"/>
</dbReference>
<feature type="domain" description="EamA" evidence="7">
    <location>
        <begin position="149"/>
        <end position="282"/>
    </location>
</feature>
<evidence type="ECO:0000313" key="8">
    <source>
        <dbReference type="EMBL" id="OWW22898.1"/>
    </source>
</evidence>
<evidence type="ECO:0000259" key="7">
    <source>
        <dbReference type="Pfam" id="PF00892"/>
    </source>
</evidence>
<evidence type="ECO:0000256" key="3">
    <source>
        <dbReference type="ARBA" id="ARBA00022692"/>
    </source>
</evidence>